<evidence type="ECO:0008006" key="6">
    <source>
        <dbReference type="Google" id="ProtNLM"/>
    </source>
</evidence>
<feature type="compositionally biased region" description="Polar residues" evidence="3">
    <location>
        <begin position="735"/>
        <end position="748"/>
    </location>
</feature>
<evidence type="ECO:0000313" key="4">
    <source>
        <dbReference type="EMBL" id="CAH1641621.1"/>
    </source>
</evidence>
<gene>
    <name evidence="4" type="ORF">SPLIT_LOCUS6977</name>
</gene>
<evidence type="ECO:0000256" key="1">
    <source>
        <dbReference type="ARBA" id="ARBA00004613"/>
    </source>
</evidence>
<evidence type="ECO:0000313" key="5">
    <source>
        <dbReference type="Proteomes" id="UP001153321"/>
    </source>
</evidence>
<evidence type="ECO:0000256" key="3">
    <source>
        <dbReference type="SAM" id="MobiDB-lite"/>
    </source>
</evidence>
<dbReference type="InterPro" id="IPR035940">
    <property type="entry name" value="CAP_sf"/>
</dbReference>
<keyword evidence="5" id="KW-1185">Reference proteome</keyword>
<evidence type="ECO:0000256" key="2">
    <source>
        <dbReference type="ARBA" id="ARBA00022525"/>
    </source>
</evidence>
<reference evidence="4" key="1">
    <citation type="submission" date="2022-02" db="EMBL/GenBank/DDBJ databases">
        <authorList>
            <person name="King R."/>
        </authorList>
    </citation>
    <scope>NUCLEOTIDE SEQUENCE</scope>
</reference>
<dbReference type="Proteomes" id="UP001153321">
    <property type="component" value="Chromosome 23"/>
</dbReference>
<feature type="region of interest" description="Disordered" evidence="3">
    <location>
        <begin position="729"/>
        <end position="757"/>
    </location>
</feature>
<dbReference type="EMBL" id="LR824554">
    <property type="protein sequence ID" value="CAH1641621.1"/>
    <property type="molecule type" value="Genomic_DNA"/>
</dbReference>
<keyword evidence="2" id="KW-0964">Secreted</keyword>
<feature type="region of interest" description="Disordered" evidence="3">
    <location>
        <begin position="771"/>
        <end position="794"/>
    </location>
</feature>
<dbReference type="Gene3D" id="3.40.33.10">
    <property type="entry name" value="CAP"/>
    <property type="match status" value="1"/>
</dbReference>
<dbReference type="AlphaFoldDB" id="A0A9P0I947"/>
<accession>A0A9P0I947</accession>
<protein>
    <recommendedName>
        <fullName evidence="6">SCP domain-containing protein</fullName>
    </recommendedName>
</protein>
<comment type="subcellular location">
    <subcellularLocation>
        <location evidence="1">Secreted</location>
    </subcellularLocation>
</comment>
<organism evidence="4 5">
    <name type="scientific">Spodoptera littoralis</name>
    <name type="common">Egyptian cotton leafworm</name>
    <dbReference type="NCBI Taxonomy" id="7109"/>
    <lineage>
        <taxon>Eukaryota</taxon>
        <taxon>Metazoa</taxon>
        <taxon>Ecdysozoa</taxon>
        <taxon>Arthropoda</taxon>
        <taxon>Hexapoda</taxon>
        <taxon>Insecta</taxon>
        <taxon>Pterygota</taxon>
        <taxon>Neoptera</taxon>
        <taxon>Endopterygota</taxon>
        <taxon>Lepidoptera</taxon>
        <taxon>Glossata</taxon>
        <taxon>Ditrysia</taxon>
        <taxon>Noctuoidea</taxon>
        <taxon>Noctuidae</taxon>
        <taxon>Amphipyrinae</taxon>
        <taxon>Spodoptera</taxon>
    </lineage>
</organism>
<sequence length="794" mass="92520">MGRLGRSDTTAPQKTNVKQRLRCFTSYKFPYPSQSIAIIHFKYPNWEYIRHNNTEKGLNEEKLTFSMDRFLKSAHVLKRTVTKDIIMECPALHELPDLNLKYYLNLIRGGATHIGCGLSAYSKYKIDGQTESIQNSVQVVCNISEGPQPGEPLYNTDPPMPGLGFTKRCGCPQGSKETRNCLCERVSDEWTTTTVRPTTTSRPITPTLEIKNKKTDYNNYKTITFLPHWEYKKQNFVADDTKPDSKSKSIENPTAEDNDYNFEIKMPDHAVYPIKNSPVIKASKINGMGGRNNEIRGFRPSNIKAFSNKNIDDIKPKYIYGKKTDESNESLQQLQLITKSIVPKKKYFPKLNNEKNKSFIKEPMVSSLIEAQDQSFEMKKPLSNSADIADDEIMYNIFEDVPTESALNKAEDNFVVNYQNRKPTRYPNKDDLLIIKENTGIKRLKNILSMLEHEVRNIKFDVNLKHFFDVKMKQIYKAAVNKNQDNTSMKSPFKQQAANIMRDIKYYPDNNYNINNDDEVQVMMKTMKNENNIEQSTKADKTYSYTRSQSDSVDNTDRNYDYVEHKYEETPIETQKHIQSEIDNAYEDTPIVDSDSRNIYKISQKQWLNKYHSNDFKYKDILTGKYSVDREYEEANEIPINYEIRNQETLLANNGSADVRKKLPLNLIGFKNSDKFDGTIDDLSPNELLEIINSRRQDIPERKNIRISIYEKERPISDNNDLNNLEIRSTKYQESKPQFTRSQQMQFDRQNKNGDRRQMLLLRPQIESSTYRTNIVEQRPPPYANERDNVFENK</sequence>
<feature type="compositionally biased region" description="Basic and acidic residues" evidence="3">
    <location>
        <begin position="785"/>
        <end position="794"/>
    </location>
</feature>
<name>A0A9P0I947_SPOLI</name>
<proteinExistence type="predicted"/>